<dbReference type="Gene3D" id="3.10.450.50">
    <property type="match status" value="1"/>
</dbReference>
<proteinExistence type="predicted"/>
<dbReference type="AlphaFoldDB" id="A0A6M5YL34"/>
<dbReference type="Proteomes" id="UP000503447">
    <property type="component" value="Chromosome"/>
</dbReference>
<accession>A0A6M5YL34</accession>
<evidence type="ECO:0000259" key="1">
    <source>
        <dbReference type="Pfam" id="PF12680"/>
    </source>
</evidence>
<dbReference type="InterPro" id="IPR032710">
    <property type="entry name" value="NTF2-like_dom_sf"/>
</dbReference>
<dbReference type="RefSeq" id="WP_171470088.1">
    <property type="nucleotide sequence ID" value="NZ_CP053452.2"/>
</dbReference>
<sequence>MTGDGMRDVIGRFVAAYNRFDVNGMLALLAPNVVFENVSGGQVTASAVGAAEFRSLAEQSAKLFSEREQRITGITFRSDSALVSIAYRGVLAADIPGGPTAGSVLELTGESEYSFEEGRISRLVDRS</sequence>
<dbReference type="SUPFAM" id="SSF54427">
    <property type="entry name" value="NTF2-like"/>
    <property type="match status" value="1"/>
</dbReference>
<dbReference type="EMBL" id="CP053452">
    <property type="protein sequence ID" value="QJW93996.1"/>
    <property type="molecule type" value="Genomic_DNA"/>
</dbReference>
<keyword evidence="3" id="KW-1185">Reference proteome</keyword>
<dbReference type="InterPro" id="IPR037401">
    <property type="entry name" value="SnoaL-like"/>
</dbReference>
<evidence type="ECO:0000313" key="2">
    <source>
        <dbReference type="EMBL" id="QJW93996.1"/>
    </source>
</evidence>
<protein>
    <recommendedName>
        <fullName evidence="1">SnoaL-like domain-containing protein</fullName>
    </recommendedName>
</protein>
<dbReference type="Pfam" id="PF12680">
    <property type="entry name" value="SnoaL_2"/>
    <property type="match status" value="1"/>
</dbReference>
<evidence type="ECO:0000313" key="3">
    <source>
        <dbReference type="Proteomes" id="UP000503447"/>
    </source>
</evidence>
<organism evidence="2 3">
    <name type="scientific">Frigoriglobus tundricola</name>
    <dbReference type="NCBI Taxonomy" id="2774151"/>
    <lineage>
        <taxon>Bacteria</taxon>
        <taxon>Pseudomonadati</taxon>
        <taxon>Planctomycetota</taxon>
        <taxon>Planctomycetia</taxon>
        <taxon>Gemmatales</taxon>
        <taxon>Gemmataceae</taxon>
        <taxon>Frigoriglobus</taxon>
    </lineage>
</organism>
<dbReference type="KEGG" id="ftj:FTUN_1513"/>
<name>A0A6M5YL34_9BACT</name>
<gene>
    <name evidence="2" type="ORF">FTUN_1513</name>
</gene>
<reference evidence="3" key="1">
    <citation type="submission" date="2020-05" db="EMBL/GenBank/DDBJ databases">
        <title>Frigoriglobus tundricola gen. nov., sp. nov., a psychrotolerant cellulolytic planctomycete of the family Gemmataceae with two divergent copies of 16S rRNA gene.</title>
        <authorList>
            <person name="Kulichevskaya I.S."/>
            <person name="Ivanova A.A."/>
            <person name="Naumoff D.G."/>
            <person name="Beletsky A.V."/>
            <person name="Rijpstra W.I.C."/>
            <person name="Sinninghe Damste J.S."/>
            <person name="Mardanov A.V."/>
            <person name="Ravin N.V."/>
            <person name="Dedysh S.N."/>
        </authorList>
    </citation>
    <scope>NUCLEOTIDE SEQUENCE [LARGE SCALE GENOMIC DNA]</scope>
    <source>
        <strain evidence="3">PL17</strain>
    </source>
</reference>
<feature type="domain" description="SnoaL-like" evidence="1">
    <location>
        <begin position="12"/>
        <end position="122"/>
    </location>
</feature>